<organism evidence="1 2">
    <name type="scientific">Cotesia glomerata</name>
    <name type="common">Lepidopteran parasitic wasp</name>
    <name type="synonym">Apanteles glomeratus</name>
    <dbReference type="NCBI Taxonomy" id="32391"/>
    <lineage>
        <taxon>Eukaryota</taxon>
        <taxon>Metazoa</taxon>
        <taxon>Ecdysozoa</taxon>
        <taxon>Arthropoda</taxon>
        <taxon>Hexapoda</taxon>
        <taxon>Insecta</taxon>
        <taxon>Pterygota</taxon>
        <taxon>Neoptera</taxon>
        <taxon>Endopterygota</taxon>
        <taxon>Hymenoptera</taxon>
        <taxon>Apocrita</taxon>
        <taxon>Ichneumonoidea</taxon>
        <taxon>Braconidae</taxon>
        <taxon>Microgastrinae</taxon>
        <taxon>Cotesia</taxon>
    </lineage>
</organism>
<evidence type="ECO:0000313" key="1">
    <source>
        <dbReference type="EMBL" id="KAH0541026.1"/>
    </source>
</evidence>
<comment type="caution">
    <text evidence="1">The sequence shown here is derived from an EMBL/GenBank/DDBJ whole genome shotgun (WGS) entry which is preliminary data.</text>
</comment>
<sequence length="106" mass="12104">MPRLIVYDHIFAYQTPFGVKKVKDVPIRVDYSRTDGPPAIEPGGGRTRVLLLRKVFLPANPVRLVLLLQCLLNFFPIAISESNFIPRLISRRLPVIENRQHLLSAM</sequence>
<protein>
    <submittedName>
        <fullName evidence="1">Uncharacterized protein</fullName>
    </submittedName>
</protein>
<proteinExistence type="predicted"/>
<dbReference type="EMBL" id="JAHXZJ010002609">
    <property type="protein sequence ID" value="KAH0541026.1"/>
    <property type="molecule type" value="Genomic_DNA"/>
</dbReference>
<dbReference type="AlphaFoldDB" id="A0AAV7I707"/>
<accession>A0AAV7I707</accession>
<evidence type="ECO:0000313" key="2">
    <source>
        <dbReference type="Proteomes" id="UP000826195"/>
    </source>
</evidence>
<dbReference type="Proteomes" id="UP000826195">
    <property type="component" value="Unassembled WGS sequence"/>
</dbReference>
<reference evidence="1 2" key="1">
    <citation type="journal article" date="2021" name="J. Hered.">
        <title>A chromosome-level genome assembly of the parasitoid wasp, Cotesia glomerata (Hymenoptera: Braconidae).</title>
        <authorList>
            <person name="Pinto B.J."/>
            <person name="Weis J.J."/>
            <person name="Gamble T."/>
            <person name="Ode P.J."/>
            <person name="Paul R."/>
            <person name="Zaspel J.M."/>
        </authorList>
    </citation>
    <scope>NUCLEOTIDE SEQUENCE [LARGE SCALE GENOMIC DNA]</scope>
    <source>
        <strain evidence="1">CgM1</strain>
    </source>
</reference>
<name>A0AAV7I707_COTGL</name>
<gene>
    <name evidence="1" type="ORF">KQX54_020819</name>
</gene>
<keyword evidence="2" id="KW-1185">Reference proteome</keyword>